<dbReference type="SUPFAM" id="SSF51905">
    <property type="entry name" value="FAD/NAD(P)-binding domain"/>
    <property type="match status" value="1"/>
</dbReference>
<dbReference type="GO" id="GO:0016491">
    <property type="term" value="F:oxidoreductase activity"/>
    <property type="evidence" value="ECO:0007669"/>
    <property type="project" value="UniProtKB-KW"/>
</dbReference>
<sequence>MIRNENPVIANSLWSATASYSAEYPQLVGEQQSDVAVIGAGFTGLSAALHLVEQGVKVVVIDAQHPGWGASGRNGGQINVGLKDGPTGIKTKFGDLWGNRMIRMAGKAADLVFDLIARHGIECDAKRPGWLRAAHTHKTLSELHKLAEDWDNHSGGMIQLDQSKMQRLTGTEAYLGGVLDRRGGVLHPLNYALGLAEAGRRNGVEIFGDTPANQITSEAGRFRIETPKGAVISEKVLICTNAYSGDLHPRLSESVLPVRSVQVATSPLSDNVRQSILPEGNALSDARRLLLYFRQDAEGRFLMGGRGTYNDNSTLKQIERLKRISVELFPQLSGVQWEFEWGGFVALTRDHYPHLHELTPGVMTGLGYNGRGVAIATAMGRVLAKWATGTKADELEFPVTPLKPLPFSFAKETLVEAEILRLKLLDKLGF</sequence>
<accession>A0A0P1E5Y2</accession>
<reference evidence="4" key="1">
    <citation type="submission" date="2015-09" db="EMBL/GenBank/DDBJ databases">
        <authorList>
            <person name="Rodrigo-Torres L."/>
            <person name="Arahal D.R."/>
        </authorList>
    </citation>
    <scope>NUCLEOTIDE SEQUENCE [LARGE SCALE GENOMIC DNA]</scope>
    <source>
        <strain evidence="4">CECT 4293</strain>
    </source>
</reference>
<dbReference type="Gene3D" id="3.30.9.10">
    <property type="entry name" value="D-Amino Acid Oxidase, subunit A, domain 2"/>
    <property type="match status" value="1"/>
</dbReference>
<keyword evidence="4" id="KW-1185">Reference proteome</keyword>
<dbReference type="PANTHER" id="PTHR13847:SF281">
    <property type="entry name" value="FAD DEPENDENT OXIDOREDUCTASE DOMAIN-CONTAINING PROTEIN"/>
    <property type="match status" value="1"/>
</dbReference>
<dbReference type="GO" id="GO:0005737">
    <property type="term" value="C:cytoplasm"/>
    <property type="evidence" value="ECO:0007669"/>
    <property type="project" value="TreeGrafter"/>
</dbReference>
<evidence type="ECO:0000313" key="3">
    <source>
        <dbReference type="EMBL" id="CUH43047.1"/>
    </source>
</evidence>
<organism evidence="3 4">
    <name type="scientific">Ruegeria atlantica</name>
    <dbReference type="NCBI Taxonomy" id="81569"/>
    <lineage>
        <taxon>Bacteria</taxon>
        <taxon>Pseudomonadati</taxon>
        <taxon>Pseudomonadota</taxon>
        <taxon>Alphaproteobacteria</taxon>
        <taxon>Rhodobacterales</taxon>
        <taxon>Roseobacteraceae</taxon>
        <taxon>Ruegeria</taxon>
    </lineage>
</organism>
<dbReference type="InterPro" id="IPR036188">
    <property type="entry name" value="FAD/NAD-bd_sf"/>
</dbReference>
<dbReference type="EMBL" id="CYPS01000033">
    <property type="protein sequence ID" value="CUH43047.1"/>
    <property type="molecule type" value="Genomic_DNA"/>
</dbReference>
<dbReference type="EC" id="1.4.3.-" evidence="3"/>
<protein>
    <submittedName>
        <fullName evidence="3">Gamma-glutamylputrescine oxidoreductase</fullName>
        <ecNumber evidence="3">1.4.3.-</ecNumber>
    </submittedName>
</protein>
<gene>
    <name evidence="3" type="primary">puuB_2</name>
    <name evidence="3" type="ORF">RUM4293_01940</name>
</gene>
<dbReference type="InterPro" id="IPR006076">
    <property type="entry name" value="FAD-dep_OxRdtase"/>
</dbReference>
<keyword evidence="1 3" id="KW-0560">Oxidoreductase</keyword>
<dbReference type="AlphaFoldDB" id="A0A0P1E5Y2"/>
<dbReference type="PANTHER" id="PTHR13847">
    <property type="entry name" value="SARCOSINE DEHYDROGENASE-RELATED"/>
    <property type="match status" value="1"/>
</dbReference>
<evidence type="ECO:0000313" key="4">
    <source>
        <dbReference type="Proteomes" id="UP000050786"/>
    </source>
</evidence>
<evidence type="ECO:0000256" key="1">
    <source>
        <dbReference type="ARBA" id="ARBA00023002"/>
    </source>
</evidence>
<name>A0A0P1E5Y2_9RHOB</name>
<dbReference type="Proteomes" id="UP000050786">
    <property type="component" value="Unassembled WGS sequence"/>
</dbReference>
<evidence type="ECO:0000259" key="2">
    <source>
        <dbReference type="Pfam" id="PF01266"/>
    </source>
</evidence>
<feature type="domain" description="FAD dependent oxidoreductase" evidence="2">
    <location>
        <begin position="34"/>
        <end position="386"/>
    </location>
</feature>
<dbReference type="RefSeq" id="WP_058273091.1">
    <property type="nucleotide sequence ID" value="NZ_CYPS01000033.1"/>
</dbReference>
<dbReference type="Gene3D" id="3.50.50.60">
    <property type="entry name" value="FAD/NAD(P)-binding domain"/>
    <property type="match status" value="1"/>
</dbReference>
<dbReference type="Pfam" id="PF01266">
    <property type="entry name" value="DAO"/>
    <property type="match status" value="1"/>
</dbReference>
<proteinExistence type="predicted"/>